<feature type="region of interest" description="Disordered" evidence="1">
    <location>
        <begin position="1"/>
        <end position="41"/>
    </location>
</feature>
<reference evidence="2 3" key="1">
    <citation type="journal article" date="2015" name="Biotechnol. Biofuels">
        <title>Enhanced degradation of softwood versus hardwood by the white-rot fungus Pycnoporus coccineus.</title>
        <authorList>
            <person name="Couturier M."/>
            <person name="Navarro D."/>
            <person name="Chevret D."/>
            <person name="Henrissat B."/>
            <person name="Piumi F."/>
            <person name="Ruiz-Duenas F.J."/>
            <person name="Martinez A.T."/>
            <person name="Grigoriev I.V."/>
            <person name="Riley R."/>
            <person name="Lipzen A."/>
            <person name="Berrin J.G."/>
            <person name="Master E.R."/>
            <person name="Rosso M.N."/>
        </authorList>
    </citation>
    <scope>NUCLEOTIDE SEQUENCE [LARGE SCALE GENOMIC DNA]</scope>
    <source>
        <strain evidence="2 3">BRFM310</strain>
    </source>
</reference>
<evidence type="ECO:0000313" key="3">
    <source>
        <dbReference type="Proteomes" id="UP000193067"/>
    </source>
</evidence>
<evidence type="ECO:0000313" key="2">
    <source>
        <dbReference type="EMBL" id="OSD06323.1"/>
    </source>
</evidence>
<keyword evidence="3" id="KW-1185">Reference proteome</keyword>
<feature type="compositionally biased region" description="Polar residues" evidence="1">
    <location>
        <begin position="11"/>
        <end position="31"/>
    </location>
</feature>
<dbReference type="Proteomes" id="UP000193067">
    <property type="component" value="Unassembled WGS sequence"/>
</dbReference>
<organism evidence="2 3">
    <name type="scientific">Trametes coccinea (strain BRFM310)</name>
    <name type="common">Pycnoporus coccineus</name>
    <dbReference type="NCBI Taxonomy" id="1353009"/>
    <lineage>
        <taxon>Eukaryota</taxon>
        <taxon>Fungi</taxon>
        <taxon>Dikarya</taxon>
        <taxon>Basidiomycota</taxon>
        <taxon>Agaricomycotina</taxon>
        <taxon>Agaricomycetes</taxon>
        <taxon>Polyporales</taxon>
        <taxon>Polyporaceae</taxon>
        <taxon>Trametes</taxon>
    </lineage>
</organism>
<dbReference type="AlphaFoldDB" id="A0A1Y2J084"/>
<accession>A0A1Y2J084</accession>
<gene>
    <name evidence="2" type="ORF">PYCCODRAFT_920709</name>
</gene>
<protein>
    <submittedName>
        <fullName evidence="2">Uncharacterized protein</fullName>
    </submittedName>
</protein>
<proteinExistence type="predicted"/>
<dbReference type="EMBL" id="KZ084090">
    <property type="protein sequence ID" value="OSD06323.1"/>
    <property type="molecule type" value="Genomic_DNA"/>
</dbReference>
<evidence type="ECO:0000256" key="1">
    <source>
        <dbReference type="SAM" id="MobiDB-lite"/>
    </source>
</evidence>
<sequence length="176" mass="18993">MGCTCERDPSAIQNSASPSGHESCSGGSTSIRDALHKPPSTCRRRTGIAAYSRSPAFSRGKSPSQCRPAMNSNAACAMLGCGQWHLRGCLWRTGDVFEFAASGDTDNFPKLRDGFRDRLPPFAQGSLARSSRHTVAHAVFSLHDHHLQCRTRICLNSSPGAVTSTVYRAKPPPHVL</sequence>
<name>A0A1Y2J084_TRAC3</name>